<gene>
    <name evidence="2" type="ORF">L210DRAFT_3500983</name>
</gene>
<comment type="caution">
    <text evidence="2">The sequence shown here is derived from an EMBL/GenBank/DDBJ whole genome shotgun (WGS) entry which is preliminary data.</text>
</comment>
<feature type="compositionally biased region" description="Basic and acidic residues" evidence="1">
    <location>
        <begin position="130"/>
        <end position="146"/>
    </location>
</feature>
<name>A0AAD4GIF6_BOLED</name>
<dbReference type="AlphaFoldDB" id="A0AAD4GIF6"/>
<evidence type="ECO:0000256" key="1">
    <source>
        <dbReference type="SAM" id="MobiDB-lite"/>
    </source>
</evidence>
<reference evidence="2" key="1">
    <citation type="submission" date="2019-10" db="EMBL/GenBank/DDBJ databases">
        <authorList>
            <consortium name="DOE Joint Genome Institute"/>
            <person name="Kuo A."/>
            <person name="Miyauchi S."/>
            <person name="Kiss E."/>
            <person name="Drula E."/>
            <person name="Kohler A."/>
            <person name="Sanchez-Garcia M."/>
            <person name="Andreopoulos B."/>
            <person name="Barry K.W."/>
            <person name="Bonito G."/>
            <person name="Buee M."/>
            <person name="Carver A."/>
            <person name="Chen C."/>
            <person name="Cichocki N."/>
            <person name="Clum A."/>
            <person name="Culley D."/>
            <person name="Crous P.W."/>
            <person name="Fauchery L."/>
            <person name="Girlanda M."/>
            <person name="Hayes R."/>
            <person name="Keri Z."/>
            <person name="LaButti K."/>
            <person name="Lipzen A."/>
            <person name="Lombard V."/>
            <person name="Magnuson J."/>
            <person name="Maillard F."/>
            <person name="Morin E."/>
            <person name="Murat C."/>
            <person name="Nolan M."/>
            <person name="Ohm R."/>
            <person name="Pangilinan J."/>
            <person name="Pereira M."/>
            <person name="Perotto S."/>
            <person name="Peter M."/>
            <person name="Riley R."/>
            <person name="Sitrit Y."/>
            <person name="Stielow B."/>
            <person name="Szollosi G."/>
            <person name="Zifcakova L."/>
            <person name="Stursova M."/>
            <person name="Spatafora J.W."/>
            <person name="Tedersoo L."/>
            <person name="Vaario L.-M."/>
            <person name="Yamada A."/>
            <person name="Yan M."/>
            <person name="Wang P."/>
            <person name="Xu J."/>
            <person name="Bruns T."/>
            <person name="Baldrian P."/>
            <person name="Vilgalys R."/>
            <person name="Henrissat B."/>
            <person name="Grigoriev I.V."/>
            <person name="Hibbett D."/>
            <person name="Nagy L.G."/>
            <person name="Martin F.M."/>
        </authorList>
    </citation>
    <scope>NUCLEOTIDE SEQUENCE</scope>
    <source>
        <strain evidence="2">BED1</strain>
    </source>
</reference>
<reference evidence="2" key="2">
    <citation type="journal article" date="2020" name="Nat. Commun.">
        <title>Large-scale genome sequencing of mycorrhizal fungi provides insights into the early evolution of symbiotic traits.</title>
        <authorList>
            <person name="Miyauchi S."/>
            <person name="Kiss E."/>
            <person name="Kuo A."/>
            <person name="Drula E."/>
            <person name="Kohler A."/>
            <person name="Sanchez-Garcia M."/>
            <person name="Morin E."/>
            <person name="Andreopoulos B."/>
            <person name="Barry K.W."/>
            <person name="Bonito G."/>
            <person name="Buee M."/>
            <person name="Carver A."/>
            <person name="Chen C."/>
            <person name="Cichocki N."/>
            <person name="Clum A."/>
            <person name="Culley D."/>
            <person name="Crous P.W."/>
            <person name="Fauchery L."/>
            <person name="Girlanda M."/>
            <person name="Hayes R.D."/>
            <person name="Keri Z."/>
            <person name="LaButti K."/>
            <person name="Lipzen A."/>
            <person name="Lombard V."/>
            <person name="Magnuson J."/>
            <person name="Maillard F."/>
            <person name="Murat C."/>
            <person name="Nolan M."/>
            <person name="Ohm R.A."/>
            <person name="Pangilinan J."/>
            <person name="Pereira M.F."/>
            <person name="Perotto S."/>
            <person name="Peter M."/>
            <person name="Pfister S."/>
            <person name="Riley R."/>
            <person name="Sitrit Y."/>
            <person name="Stielow J.B."/>
            <person name="Szollosi G."/>
            <person name="Zifcakova L."/>
            <person name="Stursova M."/>
            <person name="Spatafora J.W."/>
            <person name="Tedersoo L."/>
            <person name="Vaario L.M."/>
            <person name="Yamada A."/>
            <person name="Yan M."/>
            <person name="Wang P."/>
            <person name="Xu J."/>
            <person name="Bruns T."/>
            <person name="Baldrian P."/>
            <person name="Vilgalys R."/>
            <person name="Dunand C."/>
            <person name="Henrissat B."/>
            <person name="Grigoriev I.V."/>
            <person name="Hibbett D."/>
            <person name="Nagy L.G."/>
            <person name="Martin F.M."/>
        </authorList>
    </citation>
    <scope>NUCLEOTIDE SEQUENCE</scope>
    <source>
        <strain evidence="2">BED1</strain>
    </source>
</reference>
<evidence type="ECO:0000313" key="2">
    <source>
        <dbReference type="EMBL" id="KAF8447239.1"/>
    </source>
</evidence>
<evidence type="ECO:0000313" key="3">
    <source>
        <dbReference type="Proteomes" id="UP001194468"/>
    </source>
</evidence>
<feature type="region of interest" description="Disordered" evidence="1">
    <location>
        <begin position="125"/>
        <end position="146"/>
    </location>
</feature>
<accession>A0AAD4GIF6</accession>
<sequence length="146" mass="15794">MSDVRKTYGSNMGLEFAHGERRGIALSFRNGFECIDVLGIIRGEYSNNAVLTCARIATGFNINGGTSSSKELTTTHSTIPASEIRIGEEIYSSTRAIQSTIANVDLKELNSHLGMMFGVDEDGVNVAEPTKSDRGSDAERDVNDED</sequence>
<keyword evidence="3" id="KW-1185">Reference proteome</keyword>
<protein>
    <submittedName>
        <fullName evidence="2">Uncharacterized protein</fullName>
    </submittedName>
</protein>
<proteinExistence type="predicted"/>
<dbReference type="Proteomes" id="UP001194468">
    <property type="component" value="Unassembled WGS sequence"/>
</dbReference>
<organism evidence="2 3">
    <name type="scientific">Boletus edulis BED1</name>
    <dbReference type="NCBI Taxonomy" id="1328754"/>
    <lineage>
        <taxon>Eukaryota</taxon>
        <taxon>Fungi</taxon>
        <taxon>Dikarya</taxon>
        <taxon>Basidiomycota</taxon>
        <taxon>Agaricomycotina</taxon>
        <taxon>Agaricomycetes</taxon>
        <taxon>Agaricomycetidae</taxon>
        <taxon>Boletales</taxon>
        <taxon>Boletineae</taxon>
        <taxon>Boletaceae</taxon>
        <taxon>Boletoideae</taxon>
        <taxon>Boletus</taxon>
    </lineage>
</organism>
<dbReference type="EMBL" id="WHUW01000004">
    <property type="protein sequence ID" value="KAF8447239.1"/>
    <property type="molecule type" value="Genomic_DNA"/>
</dbReference>